<gene>
    <name evidence="2" type="ORF">KVA01_09950</name>
</gene>
<evidence type="ECO:0000313" key="3">
    <source>
        <dbReference type="Proteomes" id="UP000315730"/>
    </source>
</evidence>
<keyword evidence="1" id="KW-0472">Membrane</keyword>
<comment type="caution">
    <text evidence="2">The sequence shown here is derived from an EMBL/GenBank/DDBJ whole genome shotgun (WGS) entry which is preliminary data.</text>
</comment>
<protein>
    <recommendedName>
        <fullName evidence="4">DUF304 domain-containing protein</fullName>
    </recommendedName>
</protein>
<evidence type="ECO:0008006" key="4">
    <source>
        <dbReference type="Google" id="ProtNLM"/>
    </source>
</evidence>
<proteinExistence type="predicted"/>
<name>A0A4Y4D7W9_KOCVA</name>
<dbReference type="STRING" id="1272.GCA_900014985_00556"/>
<keyword evidence="3" id="KW-1185">Reference proteome</keyword>
<accession>A0A4Y4D7W9</accession>
<feature type="transmembrane region" description="Helical" evidence="1">
    <location>
        <begin position="33"/>
        <end position="51"/>
    </location>
</feature>
<feature type="transmembrane region" description="Helical" evidence="1">
    <location>
        <begin position="63"/>
        <end position="87"/>
    </location>
</feature>
<sequence>MENPQQRLQPHLRPGEKLLWSGQPDPRVHFMPFDAFFVPFSILWCAFAVWWTWRVSTDAGPRWWSPLFGLLFVAMGLLYLVFGRFIVKARRKRRTVYGLTDTRAIVVEGDRRVSDVRVKDEPAQVRKNRDGVHVEVVFGGAGLQTAQLNSGMEIFSPGRPSPVAFFDVADGEALLRELNRVR</sequence>
<organism evidence="2 3">
    <name type="scientific">Kocuria varians</name>
    <name type="common">Micrococcus varians</name>
    <dbReference type="NCBI Taxonomy" id="1272"/>
    <lineage>
        <taxon>Bacteria</taxon>
        <taxon>Bacillati</taxon>
        <taxon>Actinomycetota</taxon>
        <taxon>Actinomycetes</taxon>
        <taxon>Micrococcales</taxon>
        <taxon>Micrococcaceae</taxon>
        <taxon>Kocuria</taxon>
    </lineage>
</organism>
<keyword evidence="1" id="KW-0812">Transmembrane</keyword>
<dbReference type="OrthoDB" id="199424at2"/>
<dbReference type="EMBL" id="BJNW01000007">
    <property type="protein sequence ID" value="GEC98840.1"/>
    <property type="molecule type" value="Genomic_DNA"/>
</dbReference>
<dbReference type="Proteomes" id="UP000315730">
    <property type="component" value="Unassembled WGS sequence"/>
</dbReference>
<dbReference type="AlphaFoldDB" id="A0A4Y4D7W9"/>
<evidence type="ECO:0000256" key="1">
    <source>
        <dbReference type="SAM" id="Phobius"/>
    </source>
</evidence>
<evidence type="ECO:0000313" key="2">
    <source>
        <dbReference type="EMBL" id="GEC98840.1"/>
    </source>
</evidence>
<keyword evidence="1" id="KW-1133">Transmembrane helix</keyword>
<reference evidence="2 3" key="1">
    <citation type="submission" date="2019-06" db="EMBL/GenBank/DDBJ databases">
        <title>Whole genome shotgun sequence of Kocuria varians NBRC 15358.</title>
        <authorList>
            <person name="Hosoyama A."/>
            <person name="Uohara A."/>
            <person name="Ohji S."/>
            <person name="Ichikawa N."/>
        </authorList>
    </citation>
    <scope>NUCLEOTIDE SEQUENCE [LARGE SCALE GENOMIC DNA]</scope>
    <source>
        <strain evidence="2 3">NBRC 15358</strain>
    </source>
</reference>
<dbReference type="RefSeq" id="WP_141269161.1">
    <property type="nucleotide sequence ID" value="NZ_BJNW01000007.1"/>
</dbReference>